<comment type="function">
    <text evidence="6">Together with LptD, is involved in the assembly of lipopolysaccharide (LPS) at the surface of the outer membrane. Required for the proper assembly of LptD. Binds LPS and may serve as the LPS recognition site at the outer membrane.</text>
</comment>
<name>A0A084INZ6_SALHC</name>
<comment type="caution">
    <text evidence="7">The sequence shown here is derived from an EMBL/GenBank/DDBJ whole genome shotgun (WGS) entry which is preliminary data.</text>
</comment>
<sequence length="187" mass="19807">MTGHASFSAAAAARHAVWVLAVLALCALAGCGFHLQGASPLPKGISSMYVSYHDNYRVGDPPVVAALKQRLRRQHLLGDADAPAQLDIVNVENSQRVVSVSPVDGNAAEYAVTTQVVFNYSVNGAEQLSGATLSTTRNYSVSANQRLSSEGERDELLKGMQQDLANLILERIAQANQKLDTSSQAGG</sequence>
<keyword evidence="4 6" id="KW-0998">Cell outer membrane</keyword>
<dbReference type="Pfam" id="PF04390">
    <property type="entry name" value="LptE"/>
    <property type="match status" value="1"/>
</dbReference>
<dbReference type="HAMAP" id="MF_01186">
    <property type="entry name" value="LPS_assembly_LptE"/>
    <property type="match status" value="1"/>
</dbReference>
<evidence type="ECO:0000256" key="6">
    <source>
        <dbReference type="HAMAP-Rule" id="MF_01186"/>
    </source>
</evidence>
<comment type="subunit">
    <text evidence="6">Component of the lipopolysaccharide transport and assembly complex. Interacts with LptD.</text>
</comment>
<keyword evidence="2 6" id="KW-0472">Membrane</keyword>
<reference evidence="7 8" key="1">
    <citation type="submission" date="2013-03" db="EMBL/GenBank/DDBJ databases">
        <title>Salinisphaera hydrothermalis C41B8 Genome Sequencing.</title>
        <authorList>
            <person name="Li C."/>
            <person name="Lai Q."/>
            <person name="Shao Z."/>
        </authorList>
    </citation>
    <scope>NUCLEOTIDE SEQUENCE [LARGE SCALE GENOMIC DNA]</scope>
    <source>
        <strain evidence="7 8">C41B8</strain>
    </source>
</reference>
<accession>A0A084INZ6</accession>
<dbReference type="GO" id="GO:0009279">
    <property type="term" value="C:cell outer membrane"/>
    <property type="evidence" value="ECO:0007669"/>
    <property type="project" value="UniProtKB-UniRule"/>
</dbReference>
<keyword evidence="1" id="KW-0732">Signal</keyword>
<evidence type="ECO:0000313" key="8">
    <source>
        <dbReference type="Proteomes" id="UP000028302"/>
    </source>
</evidence>
<evidence type="ECO:0000256" key="3">
    <source>
        <dbReference type="ARBA" id="ARBA00023139"/>
    </source>
</evidence>
<keyword evidence="3" id="KW-0564">Palmitate</keyword>
<evidence type="ECO:0000256" key="5">
    <source>
        <dbReference type="ARBA" id="ARBA00023288"/>
    </source>
</evidence>
<organism evidence="7 8">
    <name type="scientific">Salinisphaera hydrothermalis (strain C41B8)</name>
    <dbReference type="NCBI Taxonomy" id="1304275"/>
    <lineage>
        <taxon>Bacteria</taxon>
        <taxon>Pseudomonadati</taxon>
        <taxon>Pseudomonadota</taxon>
        <taxon>Gammaproteobacteria</taxon>
        <taxon>Salinisphaerales</taxon>
        <taxon>Salinisphaeraceae</taxon>
        <taxon>Salinisphaera</taxon>
    </lineage>
</organism>
<protein>
    <recommendedName>
        <fullName evidence="6">LPS-assembly lipoprotein LptE</fullName>
    </recommendedName>
</protein>
<evidence type="ECO:0000256" key="1">
    <source>
        <dbReference type="ARBA" id="ARBA00022729"/>
    </source>
</evidence>
<evidence type="ECO:0000313" key="7">
    <source>
        <dbReference type="EMBL" id="KEZ78430.1"/>
    </source>
</evidence>
<dbReference type="Proteomes" id="UP000028302">
    <property type="component" value="Unassembled WGS sequence"/>
</dbReference>
<dbReference type="GO" id="GO:0001530">
    <property type="term" value="F:lipopolysaccharide binding"/>
    <property type="evidence" value="ECO:0007669"/>
    <property type="project" value="TreeGrafter"/>
</dbReference>
<evidence type="ECO:0000256" key="2">
    <source>
        <dbReference type="ARBA" id="ARBA00023136"/>
    </source>
</evidence>
<dbReference type="InterPro" id="IPR007485">
    <property type="entry name" value="LPS_assembly_LptE"/>
</dbReference>
<dbReference type="GO" id="GO:1990351">
    <property type="term" value="C:transporter complex"/>
    <property type="evidence" value="ECO:0007669"/>
    <property type="project" value="TreeGrafter"/>
</dbReference>
<dbReference type="AlphaFoldDB" id="A0A084INZ6"/>
<comment type="similarity">
    <text evidence="6">Belongs to the LptE lipoprotein family.</text>
</comment>
<dbReference type="PANTHER" id="PTHR38098">
    <property type="entry name" value="LPS-ASSEMBLY LIPOPROTEIN LPTE"/>
    <property type="match status" value="1"/>
</dbReference>
<proteinExistence type="inferred from homology"/>
<dbReference type="OrthoDB" id="5801564at2"/>
<dbReference type="RefSeq" id="WP_037334648.1">
    <property type="nucleotide sequence ID" value="NZ_APNK01000004.1"/>
</dbReference>
<keyword evidence="5 7" id="KW-0449">Lipoprotein</keyword>
<dbReference type="GO" id="GO:0015920">
    <property type="term" value="P:lipopolysaccharide transport"/>
    <property type="evidence" value="ECO:0007669"/>
    <property type="project" value="TreeGrafter"/>
</dbReference>
<dbReference type="GO" id="GO:0043165">
    <property type="term" value="P:Gram-negative-bacterium-type cell outer membrane assembly"/>
    <property type="evidence" value="ECO:0007669"/>
    <property type="project" value="UniProtKB-UniRule"/>
</dbReference>
<dbReference type="Gene3D" id="3.30.160.150">
    <property type="entry name" value="Lipoprotein like domain"/>
    <property type="match status" value="1"/>
</dbReference>
<keyword evidence="8" id="KW-1185">Reference proteome</keyword>
<dbReference type="STRING" id="1304275.C41B8_04341"/>
<dbReference type="EMBL" id="APNK01000004">
    <property type="protein sequence ID" value="KEZ78430.1"/>
    <property type="molecule type" value="Genomic_DNA"/>
</dbReference>
<dbReference type="PANTHER" id="PTHR38098:SF1">
    <property type="entry name" value="LPS-ASSEMBLY LIPOPROTEIN LPTE"/>
    <property type="match status" value="1"/>
</dbReference>
<gene>
    <name evidence="6" type="primary">lptE</name>
    <name evidence="7" type="ORF">C41B8_04341</name>
</gene>
<keyword evidence="7" id="KW-0812">Transmembrane</keyword>
<dbReference type="eggNOG" id="COG2980">
    <property type="taxonomic scope" value="Bacteria"/>
</dbReference>
<evidence type="ECO:0000256" key="4">
    <source>
        <dbReference type="ARBA" id="ARBA00023237"/>
    </source>
</evidence>